<gene>
    <name evidence="2" type="ORF">CLV97_13119</name>
</gene>
<comment type="caution">
    <text evidence="2">The sequence shown here is derived from an EMBL/GenBank/DDBJ whole genome shotgun (WGS) entry which is preliminary data.</text>
</comment>
<evidence type="ECO:0000313" key="3">
    <source>
        <dbReference type="Proteomes" id="UP000237797"/>
    </source>
</evidence>
<name>A0A2T0LAV6_9BACL</name>
<evidence type="ECO:0000313" key="2">
    <source>
        <dbReference type="EMBL" id="PRX39019.1"/>
    </source>
</evidence>
<dbReference type="EMBL" id="PVNE01000031">
    <property type="protein sequence ID" value="PRX39019.1"/>
    <property type="molecule type" value="Genomic_DNA"/>
</dbReference>
<accession>A0A2T0LAV6</accession>
<dbReference type="Proteomes" id="UP000237797">
    <property type="component" value="Unassembled WGS sequence"/>
</dbReference>
<keyword evidence="1" id="KW-0812">Transmembrane</keyword>
<reference evidence="2 3" key="1">
    <citation type="submission" date="2018-03" db="EMBL/GenBank/DDBJ databases">
        <title>Genomic Encyclopedia of Archaeal and Bacterial Type Strains, Phase II (KMG-II): from individual species to whole genera.</title>
        <authorList>
            <person name="Goeker M."/>
        </authorList>
    </citation>
    <scope>NUCLEOTIDE SEQUENCE [LARGE SCALE GENOMIC DNA]</scope>
    <source>
        <strain evidence="2 3">DSM 44946</strain>
    </source>
</reference>
<dbReference type="AlphaFoldDB" id="A0A2T0LAV6"/>
<proteinExistence type="predicted"/>
<feature type="transmembrane region" description="Helical" evidence="1">
    <location>
        <begin position="12"/>
        <end position="32"/>
    </location>
</feature>
<keyword evidence="1" id="KW-1133">Transmembrane helix</keyword>
<evidence type="ECO:0000256" key="1">
    <source>
        <dbReference type="SAM" id="Phobius"/>
    </source>
</evidence>
<keyword evidence="1" id="KW-0472">Membrane</keyword>
<organism evidence="2 3">
    <name type="scientific">Planifilum fimeticola</name>
    <dbReference type="NCBI Taxonomy" id="201975"/>
    <lineage>
        <taxon>Bacteria</taxon>
        <taxon>Bacillati</taxon>
        <taxon>Bacillota</taxon>
        <taxon>Bacilli</taxon>
        <taxon>Bacillales</taxon>
        <taxon>Thermoactinomycetaceae</taxon>
        <taxon>Planifilum</taxon>
    </lineage>
</organism>
<sequence length="33" mass="3635">MSSPVKAKRLGWIVVVVTLVLSVIFAVAWYMIG</sequence>
<keyword evidence="3" id="KW-1185">Reference proteome</keyword>
<protein>
    <submittedName>
        <fullName evidence="2">Uncharacterized protein</fullName>
    </submittedName>
</protein>